<feature type="signal peptide" evidence="3">
    <location>
        <begin position="1"/>
        <end position="20"/>
    </location>
</feature>
<proteinExistence type="inferred from homology"/>
<feature type="chain" id="PRO_5046505907" evidence="3">
    <location>
        <begin position="21"/>
        <end position="201"/>
    </location>
</feature>
<evidence type="ECO:0000256" key="1">
    <source>
        <dbReference type="ARBA" id="ARBA00007734"/>
    </source>
</evidence>
<dbReference type="CDD" id="cd00254">
    <property type="entry name" value="LT-like"/>
    <property type="match status" value="1"/>
</dbReference>
<dbReference type="Gene3D" id="1.10.530.10">
    <property type="match status" value="1"/>
</dbReference>
<feature type="domain" description="Transglycosylase SLT" evidence="4">
    <location>
        <begin position="87"/>
        <end position="191"/>
    </location>
</feature>
<keyword evidence="3" id="KW-0732">Signal</keyword>
<dbReference type="RefSeq" id="WP_249055503.1">
    <property type="nucleotide sequence ID" value="NZ_JALZWP010000001.1"/>
</dbReference>
<dbReference type="Pfam" id="PF01464">
    <property type="entry name" value="SLT"/>
    <property type="match status" value="1"/>
</dbReference>
<comment type="similarity">
    <text evidence="2">Belongs to the virb1 family.</text>
</comment>
<dbReference type="InterPro" id="IPR008258">
    <property type="entry name" value="Transglycosylase_SLT_dom_1"/>
</dbReference>
<comment type="similarity">
    <text evidence="1">Belongs to the transglycosylase Slt family.</text>
</comment>
<dbReference type="EMBL" id="JALZWP010000001">
    <property type="protein sequence ID" value="MCL1627283.1"/>
    <property type="molecule type" value="Genomic_DNA"/>
</dbReference>
<evidence type="ECO:0000313" key="6">
    <source>
        <dbReference type="Proteomes" id="UP001202550"/>
    </source>
</evidence>
<dbReference type="PANTHER" id="PTHR37423">
    <property type="entry name" value="SOLUBLE LYTIC MUREIN TRANSGLYCOSYLASE-RELATED"/>
    <property type="match status" value="1"/>
</dbReference>
<keyword evidence="6" id="KW-1185">Reference proteome</keyword>
<organism evidence="5 6">
    <name type="scientific">Roseinatronobacter domitianus</name>
    <dbReference type="NCBI Taxonomy" id="2940293"/>
    <lineage>
        <taxon>Bacteria</taxon>
        <taxon>Pseudomonadati</taxon>
        <taxon>Pseudomonadota</taxon>
        <taxon>Alphaproteobacteria</taxon>
        <taxon>Rhodobacterales</taxon>
        <taxon>Paracoccaceae</taxon>
        <taxon>Roseinatronobacter</taxon>
    </lineage>
</organism>
<dbReference type="PANTHER" id="PTHR37423:SF2">
    <property type="entry name" value="MEMBRANE-BOUND LYTIC MUREIN TRANSGLYCOSYLASE C"/>
    <property type="match status" value="1"/>
</dbReference>
<evidence type="ECO:0000256" key="3">
    <source>
        <dbReference type="SAM" id="SignalP"/>
    </source>
</evidence>
<evidence type="ECO:0000313" key="5">
    <source>
        <dbReference type="EMBL" id="MCL1627283.1"/>
    </source>
</evidence>
<name>A0ABT0LXZ5_9RHOB</name>
<evidence type="ECO:0000256" key="2">
    <source>
        <dbReference type="ARBA" id="ARBA00009387"/>
    </source>
</evidence>
<evidence type="ECO:0000259" key="4">
    <source>
        <dbReference type="Pfam" id="PF01464"/>
    </source>
</evidence>
<reference evidence="5 6" key="1">
    <citation type="submission" date="2022-05" db="EMBL/GenBank/DDBJ databases">
        <title>Seasonal and diel survey of microbial diversity of the Tyrrhenian coast.</title>
        <authorList>
            <person name="Gattoni G."/>
            <person name="Corral P."/>
        </authorList>
    </citation>
    <scope>NUCLEOTIDE SEQUENCE [LARGE SCALE GENOMIC DNA]</scope>
    <source>
        <strain evidence="5 6">V10</strain>
    </source>
</reference>
<accession>A0ABT0LXZ5</accession>
<sequence length="201" mass="21695">MRVLTICLFAFWAMGSGAVAQGLSLSSSGSVASSPLDRIKRANRVIDGRLSEQYSASVRLLPNAPEAETTLLIPRYTGPQSGAYVQLAREAARSNDVPEDLFLRLVHQESRWNAGALSHKGAIGLAQLMPDTARLLRVDPNDPAQNLQGGARYLRMMYERFGSWRLALAAYNAGPGAVESHGGIPPFEETRNYVAIILGAG</sequence>
<comment type="caution">
    <text evidence="5">The sequence shown here is derived from an EMBL/GenBank/DDBJ whole genome shotgun (WGS) entry which is preliminary data.</text>
</comment>
<dbReference type="SUPFAM" id="SSF53955">
    <property type="entry name" value="Lysozyme-like"/>
    <property type="match status" value="1"/>
</dbReference>
<gene>
    <name evidence="5" type="ORF">M3N55_00925</name>
</gene>
<dbReference type="Proteomes" id="UP001202550">
    <property type="component" value="Unassembled WGS sequence"/>
</dbReference>
<protein>
    <submittedName>
        <fullName evidence="5">Lytic transglycosylase domain-containing protein</fullName>
    </submittedName>
</protein>
<dbReference type="InterPro" id="IPR023346">
    <property type="entry name" value="Lysozyme-like_dom_sf"/>
</dbReference>